<feature type="domain" description="Beta-lactamase class A catalytic" evidence="1">
    <location>
        <begin position="58"/>
        <end position="346"/>
    </location>
</feature>
<dbReference type="Proteomes" id="UP001597546">
    <property type="component" value="Unassembled WGS sequence"/>
</dbReference>
<protein>
    <submittedName>
        <fullName evidence="2">Serine hydrolase</fullName>
    </submittedName>
</protein>
<reference evidence="3" key="1">
    <citation type="journal article" date="2019" name="Int. J. Syst. Evol. Microbiol.">
        <title>The Global Catalogue of Microorganisms (GCM) 10K type strain sequencing project: providing services to taxonomists for standard genome sequencing and annotation.</title>
        <authorList>
            <consortium name="The Broad Institute Genomics Platform"/>
            <consortium name="The Broad Institute Genome Sequencing Center for Infectious Disease"/>
            <person name="Wu L."/>
            <person name="Ma J."/>
        </authorList>
    </citation>
    <scope>NUCLEOTIDE SEQUENCE [LARGE SCALE GENOMIC DNA]</scope>
    <source>
        <strain evidence="3">KCTC 42456</strain>
    </source>
</reference>
<evidence type="ECO:0000313" key="3">
    <source>
        <dbReference type="Proteomes" id="UP001597546"/>
    </source>
</evidence>
<dbReference type="RefSeq" id="WP_379045875.1">
    <property type="nucleotide sequence ID" value="NZ_JBHSKW010000057.1"/>
</dbReference>
<comment type="caution">
    <text evidence="2">The sequence shown here is derived from an EMBL/GenBank/DDBJ whole genome shotgun (WGS) entry which is preliminary data.</text>
</comment>
<evidence type="ECO:0000259" key="1">
    <source>
        <dbReference type="Pfam" id="PF13354"/>
    </source>
</evidence>
<proteinExistence type="predicted"/>
<gene>
    <name evidence="2" type="ORF">ACFSSE_11960</name>
</gene>
<dbReference type="InterPro" id="IPR045155">
    <property type="entry name" value="Beta-lactam_cat"/>
</dbReference>
<keyword evidence="3" id="KW-1185">Reference proteome</keyword>
<keyword evidence="2" id="KW-0378">Hydrolase</keyword>
<dbReference type="InterPro" id="IPR012338">
    <property type="entry name" value="Beta-lactam/transpept-like"/>
</dbReference>
<dbReference type="Pfam" id="PF13354">
    <property type="entry name" value="Beta-lactamase2"/>
    <property type="match status" value="1"/>
</dbReference>
<organism evidence="2 3">
    <name type="scientific">Pedobacter alpinus</name>
    <dbReference type="NCBI Taxonomy" id="1590643"/>
    <lineage>
        <taxon>Bacteria</taxon>
        <taxon>Pseudomonadati</taxon>
        <taxon>Bacteroidota</taxon>
        <taxon>Sphingobacteriia</taxon>
        <taxon>Sphingobacteriales</taxon>
        <taxon>Sphingobacteriaceae</taxon>
        <taxon>Pedobacter</taxon>
    </lineage>
</organism>
<sequence length="401" mass="47180">MIKPAFCQKNNPLDDVLEKNPNLFGAILNHPQKNEVQILYTQINRDKNNKAHFKTYSFNLNNQHYFYPASTVKLPASVFALEKLNELNIENLDMNTVLKIDSAYHNQTKVDKDLTSKNGEASIANYIKKILLVSDNDAFNRIYEFTDRATINKKLKKYGFKNSRIINRLSVGDNAESSKHTNPINFYNNNKLIYTKPAEFDAHEYPIKLNNLLRGKGYLGAHDKVINEPFDFTGKNVFQLTDQHEFIKRLFFPSSFPKNKQFNLKPKDYDFLYTYMSKYPTENDFPKYAKPNYYPAYCKFLFYGADESMEINPNIRIFNKVGDAYGYSLDNIYLIDYENKVEFILSAVIQSNKNEIYNDNKYEYESVCFPFMKNLGQKIYDLELKRDKKYLPNFNFMLNYK</sequence>
<evidence type="ECO:0000313" key="2">
    <source>
        <dbReference type="EMBL" id="MFD2732415.1"/>
    </source>
</evidence>
<dbReference type="Gene3D" id="3.40.710.10">
    <property type="entry name" value="DD-peptidase/beta-lactamase superfamily"/>
    <property type="match status" value="1"/>
</dbReference>
<dbReference type="EMBL" id="JBHULV010000042">
    <property type="protein sequence ID" value="MFD2732415.1"/>
    <property type="molecule type" value="Genomic_DNA"/>
</dbReference>
<dbReference type="SUPFAM" id="SSF56601">
    <property type="entry name" value="beta-lactamase/transpeptidase-like"/>
    <property type="match status" value="1"/>
</dbReference>
<accession>A0ABW5TT61</accession>
<name>A0ABW5TT61_9SPHI</name>
<dbReference type="GO" id="GO:0016787">
    <property type="term" value="F:hydrolase activity"/>
    <property type="evidence" value="ECO:0007669"/>
    <property type="project" value="UniProtKB-KW"/>
</dbReference>